<dbReference type="InterPro" id="IPR051081">
    <property type="entry name" value="HTH_MetalResp_TranReg"/>
</dbReference>
<gene>
    <name evidence="5" type="ordered locus">Slip_2192</name>
</gene>
<dbReference type="eggNOG" id="COG0640">
    <property type="taxonomic scope" value="Bacteria"/>
</dbReference>
<dbReference type="RefSeq" id="WP_013176336.1">
    <property type="nucleotide sequence ID" value="NC_014220.1"/>
</dbReference>
<dbReference type="InterPro" id="IPR036390">
    <property type="entry name" value="WH_DNA-bd_sf"/>
</dbReference>
<name>D7CJH9_SYNLT</name>
<proteinExistence type="predicted"/>
<dbReference type="InterPro" id="IPR011991">
    <property type="entry name" value="ArsR-like_HTH"/>
</dbReference>
<protein>
    <submittedName>
        <fullName evidence="5">Transcriptional regulator, ArsR family</fullName>
    </submittedName>
</protein>
<dbReference type="PROSITE" id="PS50987">
    <property type="entry name" value="HTH_ARSR_2"/>
    <property type="match status" value="1"/>
</dbReference>
<dbReference type="AlphaFoldDB" id="D7CJH9"/>
<organism evidence="5 6">
    <name type="scientific">Syntrophothermus lipocalidus (strain DSM 12680 / TGB-C1)</name>
    <dbReference type="NCBI Taxonomy" id="643648"/>
    <lineage>
        <taxon>Bacteria</taxon>
        <taxon>Bacillati</taxon>
        <taxon>Bacillota</taxon>
        <taxon>Clostridia</taxon>
        <taxon>Eubacteriales</taxon>
        <taxon>Syntrophomonadaceae</taxon>
        <taxon>Syntrophothermus</taxon>
    </lineage>
</organism>
<dbReference type="PRINTS" id="PR00778">
    <property type="entry name" value="HTHARSR"/>
</dbReference>
<dbReference type="EMBL" id="CP002048">
    <property type="protein sequence ID" value="ADI02934.1"/>
    <property type="molecule type" value="Genomic_DNA"/>
</dbReference>
<reference evidence="6" key="1">
    <citation type="journal article" date="2010" name="Stand. Genomic Sci.">
        <title>Complete genome sequence of Syntrophothermus lipocalidus type strain (TGB-C1T).</title>
        <authorList>
            <consortium name="US DOE Joint Genome Institute (JGI-PGF)"/>
            <person name="Djao O."/>
            <person name="Zhang X."/>
            <person name="Lucas S."/>
            <person name="Lapidus A."/>
            <person name="Glavina Del Rio T."/>
            <person name="Nolan M."/>
            <person name="Tice H."/>
            <person name="Cheng J."/>
            <person name="Han C."/>
            <person name="Tapia R."/>
            <person name="Goodwin L."/>
            <person name="Pitluck S."/>
            <person name="Liolios K."/>
            <person name="Ivanova N."/>
            <person name="Mavromatis K."/>
            <person name="Mikhailova N."/>
            <person name="Ovchinnikova G."/>
            <person name="Pati A."/>
            <person name="Brambilla E."/>
            <person name="Chen A."/>
            <person name="Palaniappan K."/>
            <person name="Land M."/>
            <person name="Hauser L."/>
            <person name="Chang Y."/>
            <person name="Jeffries C."/>
            <person name="Rohde M."/>
            <person name="Sikorski J."/>
            <person name="Spring S."/>
            <person name="Goker M."/>
            <person name="Detter J."/>
            <person name="Woyke T."/>
            <person name="Bristow J."/>
            <person name="Eisen J."/>
            <person name="Markowitz V."/>
            <person name="Hugenholtz P."/>
            <person name="Kyrpides N."/>
            <person name="Klenk H."/>
        </authorList>
    </citation>
    <scope>NUCLEOTIDE SEQUENCE [LARGE SCALE GENOMIC DNA]</scope>
    <source>
        <strain evidence="6">DSM 12680 / TGB-C1</strain>
    </source>
</reference>
<dbReference type="SMART" id="SM00418">
    <property type="entry name" value="HTH_ARSR"/>
    <property type="match status" value="1"/>
</dbReference>
<keyword evidence="6" id="KW-1185">Reference proteome</keyword>
<keyword evidence="1" id="KW-0805">Transcription regulation</keyword>
<dbReference type="SUPFAM" id="SSF46785">
    <property type="entry name" value="Winged helix' DNA-binding domain"/>
    <property type="match status" value="1"/>
</dbReference>
<dbReference type="Proteomes" id="UP000000378">
    <property type="component" value="Chromosome"/>
</dbReference>
<evidence type="ECO:0000256" key="2">
    <source>
        <dbReference type="ARBA" id="ARBA00023125"/>
    </source>
</evidence>
<dbReference type="InterPro" id="IPR001845">
    <property type="entry name" value="HTH_ArsR_DNA-bd_dom"/>
</dbReference>
<dbReference type="Pfam" id="PF01022">
    <property type="entry name" value="HTH_5"/>
    <property type="match status" value="1"/>
</dbReference>
<dbReference type="Gene3D" id="1.10.10.10">
    <property type="entry name" value="Winged helix-like DNA-binding domain superfamily/Winged helix DNA-binding domain"/>
    <property type="match status" value="1"/>
</dbReference>
<dbReference type="KEGG" id="slp:Slip_2192"/>
<dbReference type="GO" id="GO:0003700">
    <property type="term" value="F:DNA-binding transcription factor activity"/>
    <property type="evidence" value="ECO:0007669"/>
    <property type="project" value="InterPro"/>
</dbReference>
<dbReference type="OrthoDB" id="9798835at2"/>
<evidence type="ECO:0000313" key="6">
    <source>
        <dbReference type="Proteomes" id="UP000000378"/>
    </source>
</evidence>
<dbReference type="InterPro" id="IPR036388">
    <property type="entry name" value="WH-like_DNA-bd_sf"/>
</dbReference>
<feature type="domain" description="HTH arsR-type" evidence="4">
    <location>
        <begin position="1"/>
        <end position="91"/>
    </location>
</feature>
<dbReference type="NCBIfam" id="NF033788">
    <property type="entry name" value="HTH_metalloreg"/>
    <property type="match status" value="1"/>
</dbReference>
<dbReference type="CDD" id="cd00090">
    <property type="entry name" value="HTH_ARSR"/>
    <property type="match status" value="1"/>
</dbReference>
<evidence type="ECO:0000313" key="5">
    <source>
        <dbReference type="EMBL" id="ADI02934.1"/>
    </source>
</evidence>
<keyword evidence="2" id="KW-0238">DNA-binding</keyword>
<dbReference type="GO" id="GO:0003677">
    <property type="term" value="F:DNA binding"/>
    <property type="evidence" value="ECO:0007669"/>
    <property type="project" value="UniProtKB-KW"/>
</dbReference>
<dbReference type="STRING" id="643648.Slip_2192"/>
<evidence type="ECO:0000259" key="4">
    <source>
        <dbReference type="PROSITE" id="PS50987"/>
    </source>
</evidence>
<keyword evidence="3" id="KW-0804">Transcription</keyword>
<reference evidence="5 6" key="2">
    <citation type="journal article" date="2010" name="Stand. Genomic Sci.">
        <title>Complete genome sequence of Syntrophothermus lipocalidus type strain (TGB-C1).</title>
        <authorList>
            <person name="Djao O.D."/>
            <person name="Zhang X."/>
            <person name="Lucas S."/>
            <person name="Lapidus A."/>
            <person name="Del Rio T.G."/>
            <person name="Nolan M."/>
            <person name="Tice H."/>
            <person name="Cheng J.F."/>
            <person name="Han C."/>
            <person name="Tapia R."/>
            <person name="Goodwin L."/>
            <person name="Pitluck S."/>
            <person name="Liolios K."/>
            <person name="Ivanova N."/>
            <person name="Mavromatis K."/>
            <person name="Mikhailova N."/>
            <person name="Ovchinnikova G."/>
            <person name="Pati A."/>
            <person name="Brambilla E."/>
            <person name="Chen A."/>
            <person name="Palaniappan K."/>
            <person name="Land M."/>
            <person name="Hauser L."/>
            <person name="Chang Y.J."/>
            <person name="Jeffries C.D."/>
            <person name="Rohde M."/>
            <person name="Sikorski J."/>
            <person name="Spring S."/>
            <person name="Goker M."/>
            <person name="Detter J.C."/>
            <person name="Woyke T."/>
            <person name="Bristow J."/>
            <person name="Eisen J.A."/>
            <person name="Markowitz V."/>
            <person name="Hugenholtz P."/>
            <person name="Kyrpides N.C."/>
            <person name="Klenk H.P."/>
        </authorList>
    </citation>
    <scope>NUCLEOTIDE SEQUENCE [LARGE SCALE GENOMIC DNA]</scope>
    <source>
        <strain evidence="6">DSM 12680 / TGB-C1</strain>
    </source>
</reference>
<sequence length="126" mass="14464">MINELEIFFKALGEPTRLKIVKLLSLQELCVCELVAVLDMSQPRVSQHLKVLKKAGLIRERKERQRCFYSLDPVIGSGVIELFADYMKRNLEDIQELAPEKERLAVLDEDVRVRQCKAGEKPVPIS</sequence>
<dbReference type="PANTHER" id="PTHR33154">
    <property type="entry name" value="TRANSCRIPTIONAL REGULATOR, ARSR FAMILY"/>
    <property type="match status" value="1"/>
</dbReference>
<evidence type="ECO:0000256" key="1">
    <source>
        <dbReference type="ARBA" id="ARBA00023015"/>
    </source>
</evidence>
<accession>D7CJH9</accession>
<dbReference type="PANTHER" id="PTHR33154:SF18">
    <property type="entry name" value="ARSENICAL RESISTANCE OPERON REPRESSOR"/>
    <property type="match status" value="1"/>
</dbReference>
<evidence type="ECO:0000256" key="3">
    <source>
        <dbReference type="ARBA" id="ARBA00023163"/>
    </source>
</evidence>
<dbReference type="HOGENOM" id="CLU_097806_3_1_9"/>